<keyword evidence="7" id="KW-1015">Disulfide bond</keyword>
<feature type="domain" description="FAD/NAD(P)-binding" evidence="16">
    <location>
        <begin position="6"/>
        <end position="322"/>
    </location>
</feature>
<evidence type="ECO:0000256" key="13">
    <source>
        <dbReference type="RuleBase" id="RU003691"/>
    </source>
</evidence>
<feature type="binding site" evidence="11">
    <location>
        <begin position="177"/>
        <end position="184"/>
    </location>
    <ligand>
        <name>NAD(+)</name>
        <dbReference type="ChEBI" id="CHEBI:57540"/>
    </ligand>
</feature>
<dbReference type="NCBIfam" id="NF004776">
    <property type="entry name" value="PRK06116.1"/>
    <property type="match status" value="1"/>
</dbReference>
<keyword evidence="8 13" id="KW-0676">Redox-active center</keyword>
<evidence type="ECO:0000256" key="5">
    <source>
        <dbReference type="ARBA" id="ARBA00022857"/>
    </source>
</evidence>
<dbReference type="Gene3D" id="3.50.50.60">
    <property type="entry name" value="FAD/NAD(P)-binding domain"/>
    <property type="match status" value="2"/>
</dbReference>
<evidence type="ECO:0000256" key="4">
    <source>
        <dbReference type="ARBA" id="ARBA00022827"/>
    </source>
</evidence>
<dbReference type="FunFam" id="3.50.50.60:FF:000051">
    <property type="entry name" value="Glutathione reductase"/>
    <property type="match status" value="1"/>
</dbReference>
<dbReference type="InterPro" id="IPR001100">
    <property type="entry name" value="Pyr_nuc-diS_OxRdtase"/>
</dbReference>
<organism evidence="17 18">
    <name type="scientific">Oryzicola mucosus</name>
    <dbReference type="NCBI Taxonomy" id="2767425"/>
    <lineage>
        <taxon>Bacteria</taxon>
        <taxon>Pseudomonadati</taxon>
        <taxon>Pseudomonadota</taxon>
        <taxon>Alphaproteobacteria</taxon>
        <taxon>Hyphomicrobiales</taxon>
        <taxon>Phyllobacteriaceae</taxon>
        <taxon>Oryzicola</taxon>
    </lineage>
</organism>
<evidence type="ECO:0000256" key="10">
    <source>
        <dbReference type="PIRSR" id="PIRSR000350-2"/>
    </source>
</evidence>
<keyword evidence="6 13" id="KW-0560">Oxidoreductase</keyword>
<dbReference type="InterPro" id="IPR036188">
    <property type="entry name" value="FAD/NAD-bd_sf"/>
</dbReference>
<keyword evidence="4 11" id="KW-0274">FAD</keyword>
<evidence type="ECO:0000256" key="1">
    <source>
        <dbReference type="ARBA" id="ARBA00007532"/>
    </source>
</evidence>
<evidence type="ECO:0000259" key="15">
    <source>
        <dbReference type="Pfam" id="PF02852"/>
    </source>
</evidence>
<comment type="cofactor">
    <cofactor evidence="11">
        <name>FAD</name>
        <dbReference type="ChEBI" id="CHEBI:57692"/>
    </cofactor>
    <text evidence="11">Binds 1 FAD per subunit.</text>
</comment>
<dbReference type="AlphaFoldDB" id="A0A8J6U8U4"/>
<feature type="active site" description="Proton acceptor" evidence="10">
    <location>
        <position position="440"/>
    </location>
</feature>
<evidence type="ECO:0000256" key="2">
    <source>
        <dbReference type="ARBA" id="ARBA00011738"/>
    </source>
</evidence>
<dbReference type="PRINTS" id="PR00368">
    <property type="entry name" value="FADPNR"/>
</dbReference>
<keyword evidence="3 13" id="KW-0285">Flavoprotein</keyword>
<dbReference type="GO" id="GO:0034599">
    <property type="term" value="P:cellular response to oxidative stress"/>
    <property type="evidence" value="ECO:0007669"/>
    <property type="project" value="TreeGrafter"/>
</dbReference>
<dbReference type="GO" id="GO:0006749">
    <property type="term" value="P:glutathione metabolic process"/>
    <property type="evidence" value="ECO:0007669"/>
    <property type="project" value="InterPro"/>
</dbReference>
<evidence type="ECO:0000256" key="11">
    <source>
        <dbReference type="PIRSR" id="PIRSR000350-3"/>
    </source>
</evidence>
<dbReference type="EC" id="1.8.1.7" evidence="14"/>
<evidence type="ECO:0000256" key="3">
    <source>
        <dbReference type="ARBA" id="ARBA00022630"/>
    </source>
</evidence>
<dbReference type="GO" id="GO:0050661">
    <property type="term" value="F:NADP binding"/>
    <property type="evidence" value="ECO:0007669"/>
    <property type="project" value="InterPro"/>
</dbReference>
<dbReference type="PRINTS" id="PR00411">
    <property type="entry name" value="PNDRDTASEI"/>
</dbReference>
<keyword evidence="11" id="KW-0547">Nucleotide-binding</keyword>
<comment type="caution">
    <text evidence="17">The sequence shown here is derived from an EMBL/GenBank/DDBJ whole genome shotgun (WGS) entry which is preliminary data.</text>
</comment>
<dbReference type="RefSeq" id="WP_188165620.1">
    <property type="nucleotide sequence ID" value="NZ_JACVVX010000005.1"/>
</dbReference>
<name>A0A8J6U8U4_9HYPH</name>
<evidence type="ECO:0000256" key="8">
    <source>
        <dbReference type="ARBA" id="ARBA00023284"/>
    </source>
</evidence>
<keyword evidence="5 14" id="KW-0521">NADP</keyword>
<dbReference type="Proteomes" id="UP000643405">
    <property type="component" value="Unassembled WGS sequence"/>
</dbReference>
<protein>
    <recommendedName>
        <fullName evidence="14">Glutathione reductase</fullName>
        <shortName evidence="14">GRase</shortName>
        <ecNumber evidence="14">1.8.1.7</ecNumber>
    </recommendedName>
</protein>
<dbReference type="Pfam" id="PF02852">
    <property type="entry name" value="Pyr_redox_dim"/>
    <property type="match status" value="1"/>
</dbReference>
<dbReference type="EMBL" id="JACVVX010000005">
    <property type="protein sequence ID" value="MBD0416172.1"/>
    <property type="molecule type" value="Genomic_DNA"/>
</dbReference>
<evidence type="ECO:0000256" key="9">
    <source>
        <dbReference type="ARBA" id="ARBA00049142"/>
    </source>
</evidence>
<dbReference type="InterPro" id="IPR023753">
    <property type="entry name" value="FAD/NAD-binding_dom"/>
</dbReference>
<evidence type="ECO:0000313" key="17">
    <source>
        <dbReference type="EMBL" id="MBD0416172.1"/>
    </source>
</evidence>
<evidence type="ECO:0000256" key="14">
    <source>
        <dbReference type="RuleBase" id="RU365040"/>
    </source>
</evidence>
<dbReference type="SUPFAM" id="SSF51905">
    <property type="entry name" value="FAD/NAD(P)-binding domain"/>
    <property type="match status" value="1"/>
</dbReference>
<evidence type="ECO:0000256" key="7">
    <source>
        <dbReference type="ARBA" id="ARBA00023157"/>
    </source>
</evidence>
<gene>
    <name evidence="17" type="primary">gor</name>
    <name evidence="17" type="ORF">ICI42_16075</name>
</gene>
<dbReference type="InterPro" id="IPR004099">
    <property type="entry name" value="Pyr_nucl-diS_OxRdtase_dimer"/>
</dbReference>
<feature type="binding site" evidence="11">
    <location>
        <position position="265"/>
    </location>
    <ligand>
        <name>NAD(+)</name>
        <dbReference type="ChEBI" id="CHEBI:57540"/>
    </ligand>
</feature>
<dbReference type="InterPro" id="IPR016156">
    <property type="entry name" value="FAD/NAD-linked_Rdtase_dimer_sf"/>
</dbReference>
<comment type="catalytic activity">
    <reaction evidence="9 14">
        <text>2 glutathione + NADP(+) = glutathione disulfide + NADPH + H(+)</text>
        <dbReference type="Rhea" id="RHEA:11740"/>
        <dbReference type="ChEBI" id="CHEBI:15378"/>
        <dbReference type="ChEBI" id="CHEBI:57783"/>
        <dbReference type="ChEBI" id="CHEBI:57925"/>
        <dbReference type="ChEBI" id="CHEBI:58297"/>
        <dbReference type="ChEBI" id="CHEBI:58349"/>
        <dbReference type="EC" id="1.8.1.7"/>
    </reaction>
</comment>
<feature type="domain" description="Pyridine nucleotide-disulphide oxidoreductase dimerisation" evidence="15">
    <location>
        <begin position="342"/>
        <end position="450"/>
    </location>
</feature>
<dbReference type="InterPro" id="IPR046952">
    <property type="entry name" value="GSHR/TRXR-like"/>
</dbReference>
<dbReference type="InterPro" id="IPR012999">
    <property type="entry name" value="Pyr_OxRdtase_I_AS"/>
</dbReference>
<dbReference type="Gene3D" id="3.30.390.30">
    <property type="match status" value="1"/>
</dbReference>
<dbReference type="GO" id="GO:0004362">
    <property type="term" value="F:glutathione-disulfide reductase (NADPH) activity"/>
    <property type="evidence" value="ECO:0007669"/>
    <property type="project" value="UniProtKB-EC"/>
</dbReference>
<comment type="function">
    <text evidence="14">Catalyzes the reduction of glutathione disulfide (GSSG) to reduced glutathione (GSH).</text>
</comment>
<evidence type="ECO:0000256" key="12">
    <source>
        <dbReference type="PIRSR" id="PIRSR000350-4"/>
    </source>
</evidence>
<sequence>MTQYDYDLFVIGGGSGGVRASRVAAALGKRVAVAEEFRFGGTCVIRGCVPKKLYVYASQFHEQFRDAVGYGWSVPETSFDWKKLVEAKEREITRLEGIYKRNVEASSAIAFDTRATLVDAHTIRLEVDGRLVTADQILIATGGRPSDRPALPGYEHCITSNEAFDLPELPKAIVVEGGGYIAVEFANIFHGLGVTTTLVYRGHEILNRFDMDLRKALHEEMEKKGIRIVCHAVSKQVVKRGDGRLEVHLNTDEVLIADQVMQAVGRRPNTEDLGLEDAGVKLDEATGAILVDDYSQTNVENIWAIGDVTNRVQLTPVAIHEAMCLIETIFKNNPTKPDYDTIPTAVFSQPEIGTVGLSEDDAAHKYPNLEIYRTSFRPMRNILAGRDERMLMKLVVDADTRKVIGAHVLGPDAGEMAQLLGISVKAGLTKDDFDATMAVHPSAAEELVTLYKPTYLVKDGNRIG</sequence>
<dbReference type="GO" id="GO:0005829">
    <property type="term" value="C:cytosol"/>
    <property type="evidence" value="ECO:0007669"/>
    <property type="project" value="TreeGrafter"/>
</dbReference>
<dbReference type="GO" id="GO:0045454">
    <property type="term" value="P:cell redox homeostasis"/>
    <property type="evidence" value="ECO:0007669"/>
    <property type="project" value="InterPro"/>
</dbReference>
<keyword evidence="18" id="KW-1185">Reference proteome</keyword>
<dbReference type="PANTHER" id="PTHR42737:SF2">
    <property type="entry name" value="GLUTATHIONE REDUCTASE"/>
    <property type="match status" value="1"/>
</dbReference>
<feature type="disulfide bond" description="Redox-active" evidence="12">
    <location>
        <begin position="43"/>
        <end position="48"/>
    </location>
</feature>
<proteinExistence type="inferred from homology"/>
<dbReference type="SUPFAM" id="SSF55424">
    <property type="entry name" value="FAD/NAD-linked reductases, dimerisation (C-terminal) domain"/>
    <property type="match status" value="1"/>
</dbReference>
<evidence type="ECO:0000313" key="18">
    <source>
        <dbReference type="Proteomes" id="UP000643405"/>
    </source>
</evidence>
<feature type="binding site" evidence="11">
    <location>
        <position position="307"/>
    </location>
    <ligand>
        <name>FAD</name>
        <dbReference type="ChEBI" id="CHEBI:57692"/>
    </ligand>
</feature>
<reference evidence="17" key="1">
    <citation type="submission" date="2020-09" db="EMBL/GenBank/DDBJ databases">
        <title>Genome seq and assembly of Tianweitania sp.</title>
        <authorList>
            <person name="Chhetri G."/>
        </authorList>
    </citation>
    <scope>NUCLEOTIDE SEQUENCE</scope>
    <source>
        <strain evidence="17">Rool2</strain>
    </source>
</reference>
<dbReference type="PROSITE" id="PS00076">
    <property type="entry name" value="PYRIDINE_REDOX_1"/>
    <property type="match status" value="1"/>
</dbReference>
<feature type="binding site" evidence="11">
    <location>
        <position position="52"/>
    </location>
    <ligand>
        <name>FAD</name>
        <dbReference type="ChEBI" id="CHEBI:57692"/>
    </ligand>
</feature>
<dbReference type="GO" id="GO:0050660">
    <property type="term" value="F:flavin adenine dinucleotide binding"/>
    <property type="evidence" value="ECO:0007669"/>
    <property type="project" value="InterPro"/>
</dbReference>
<dbReference type="NCBIfam" id="TIGR01424">
    <property type="entry name" value="gluta_reduc_2"/>
    <property type="match status" value="1"/>
</dbReference>
<evidence type="ECO:0000256" key="6">
    <source>
        <dbReference type="ARBA" id="ARBA00023002"/>
    </source>
</evidence>
<evidence type="ECO:0000259" key="16">
    <source>
        <dbReference type="Pfam" id="PF07992"/>
    </source>
</evidence>
<keyword evidence="11" id="KW-0520">NAD</keyword>
<dbReference type="PANTHER" id="PTHR42737">
    <property type="entry name" value="GLUTATHIONE REDUCTASE"/>
    <property type="match status" value="1"/>
</dbReference>
<dbReference type="InterPro" id="IPR006324">
    <property type="entry name" value="GSHR"/>
</dbReference>
<dbReference type="PIRSF" id="PIRSF000350">
    <property type="entry name" value="Mercury_reductase_MerA"/>
    <property type="match status" value="1"/>
</dbReference>
<dbReference type="Pfam" id="PF07992">
    <property type="entry name" value="Pyr_redox_2"/>
    <property type="match status" value="1"/>
</dbReference>
<accession>A0A8J6U8U4</accession>
<comment type="subunit">
    <text evidence="2">Homodimer.</text>
</comment>
<comment type="similarity">
    <text evidence="1 13">Belongs to the class-I pyridine nucleotide-disulfide oxidoreductase family.</text>
</comment>